<proteinExistence type="inferred from homology"/>
<evidence type="ECO:0000256" key="5">
    <source>
        <dbReference type="ARBA" id="ARBA00023172"/>
    </source>
</evidence>
<dbReference type="GO" id="GO:0006281">
    <property type="term" value="P:DNA repair"/>
    <property type="evidence" value="ECO:0007669"/>
    <property type="project" value="UniProtKB-UniRule"/>
</dbReference>
<dbReference type="HAMAP" id="MF_00017">
    <property type="entry name" value="RecR"/>
    <property type="match status" value="1"/>
</dbReference>
<dbReference type="PANTHER" id="PTHR30446:SF0">
    <property type="entry name" value="RECOMBINATION PROTEIN RECR"/>
    <property type="match status" value="1"/>
</dbReference>
<dbReference type="SUPFAM" id="SSF111304">
    <property type="entry name" value="Recombination protein RecR"/>
    <property type="match status" value="1"/>
</dbReference>
<comment type="function">
    <text evidence="7">May play a role in DNA repair. It seems to be involved in an RecBC-independent recombinational process of DNA repair. It may act with RecF and RecO.</text>
</comment>
<keyword evidence="1 7" id="KW-0479">Metal-binding</keyword>
<evidence type="ECO:0000259" key="8">
    <source>
        <dbReference type="PROSITE" id="PS50880"/>
    </source>
</evidence>
<comment type="similarity">
    <text evidence="7">Belongs to the RecR family.</text>
</comment>
<dbReference type="CDD" id="cd01025">
    <property type="entry name" value="TOPRIM_recR"/>
    <property type="match status" value="1"/>
</dbReference>
<dbReference type="GO" id="GO:0003677">
    <property type="term" value="F:DNA binding"/>
    <property type="evidence" value="ECO:0007669"/>
    <property type="project" value="UniProtKB-UniRule"/>
</dbReference>
<evidence type="ECO:0000256" key="2">
    <source>
        <dbReference type="ARBA" id="ARBA00022763"/>
    </source>
</evidence>
<keyword evidence="2 7" id="KW-0227">DNA damage</keyword>
<dbReference type="InterPro" id="IPR000093">
    <property type="entry name" value="DNA_Rcmb_RecR"/>
</dbReference>
<evidence type="ECO:0000256" key="1">
    <source>
        <dbReference type="ARBA" id="ARBA00022723"/>
    </source>
</evidence>
<dbReference type="Gene3D" id="1.10.8.420">
    <property type="entry name" value="RecR Domain 1"/>
    <property type="match status" value="1"/>
</dbReference>
<protein>
    <recommendedName>
        <fullName evidence="7">Recombination protein RecR</fullName>
    </recommendedName>
</protein>
<dbReference type="AlphaFoldDB" id="K2FBQ7"/>
<reference evidence="9" key="1">
    <citation type="journal article" date="2012" name="Science">
        <title>Fermentation, hydrogen, and sulfur metabolism in multiple uncultivated bacterial phyla.</title>
        <authorList>
            <person name="Wrighton K.C."/>
            <person name="Thomas B.C."/>
            <person name="Sharon I."/>
            <person name="Miller C.S."/>
            <person name="Castelle C.J."/>
            <person name="VerBerkmoes N.C."/>
            <person name="Wilkins M.J."/>
            <person name="Hettich R.L."/>
            <person name="Lipton M.S."/>
            <person name="Williams K.H."/>
            <person name="Long P.E."/>
            <person name="Banfield J.F."/>
        </authorList>
    </citation>
    <scope>NUCLEOTIDE SEQUENCE [LARGE SCALE GENOMIC DNA]</scope>
</reference>
<dbReference type="EMBL" id="AMFJ01000317">
    <property type="protein sequence ID" value="EKE28566.1"/>
    <property type="molecule type" value="Genomic_DNA"/>
</dbReference>
<dbReference type="PROSITE" id="PS50880">
    <property type="entry name" value="TOPRIM"/>
    <property type="match status" value="1"/>
</dbReference>
<sequence>MPESLKKLIDIIAYLPWIWEKTAMRLGFFLLKANPAYIHNFSKQLEKIKNEIRECTNCFWYTDKDSWVCEICSDDGRDRTILCVVEDYLDLVSIEKLKIFRWYYHVLGGVISPVNWVLPKDLKFEELFIKIRNWTFKELILAINPNIEWEATSMYIKEHLAKYPVEITKLSKWLPNAWYIEYADEITLINAFKWRN</sequence>
<dbReference type="Gene3D" id="3.40.1360.10">
    <property type="match status" value="1"/>
</dbReference>
<dbReference type="PANTHER" id="PTHR30446">
    <property type="entry name" value="RECOMBINATION PROTEIN RECR"/>
    <property type="match status" value="1"/>
</dbReference>
<dbReference type="InterPro" id="IPR023627">
    <property type="entry name" value="Rcmb_RecR"/>
</dbReference>
<comment type="caution">
    <text evidence="7">Lacks conserved residue(s) required for the propagation of feature annotation.</text>
</comment>
<dbReference type="InterPro" id="IPR006171">
    <property type="entry name" value="TOPRIM_dom"/>
</dbReference>
<comment type="caution">
    <text evidence="9">The sequence shown here is derived from an EMBL/GenBank/DDBJ whole genome shotgun (WGS) entry which is preliminary data.</text>
</comment>
<gene>
    <name evidence="7 9" type="primary">recR</name>
    <name evidence="9" type="ORF">ACD_3C00043G0005</name>
</gene>
<dbReference type="GO" id="GO:0008270">
    <property type="term" value="F:zinc ion binding"/>
    <property type="evidence" value="ECO:0007669"/>
    <property type="project" value="UniProtKB-KW"/>
</dbReference>
<organism evidence="9">
    <name type="scientific">uncultured bacterium</name>
    <name type="common">gcode 4</name>
    <dbReference type="NCBI Taxonomy" id="1234023"/>
    <lineage>
        <taxon>Bacteria</taxon>
        <taxon>environmental samples</taxon>
    </lineage>
</organism>
<dbReference type="InterPro" id="IPR034137">
    <property type="entry name" value="TOPRIM_RecR"/>
</dbReference>
<evidence type="ECO:0000256" key="4">
    <source>
        <dbReference type="ARBA" id="ARBA00022833"/>
    </source>
</evidence>
<evidence type="ECO:0000256" key="7">
    <source>
        <dbReference type="HAMAP-Rule" id="MF_00017"/>
    </source>
</evidence>
<evidence type="ECO:0000256" key="3">
    <source>
        <dbReference type="ARBA" id="ARBA00022771"/>
    </source>
</evidence>
<accession>K2FBQ7</accession>
<dbReference type="NCBIfam" id="TIGR00615">
    <property type="entry name" value="recR"/>
    <property type="match status" value="1"/>
</dbReference>
<name>K2FBQ7_9BACT</name>
<dbReference type="GO" id="GO:0006310">
    <property type="term" value="P:DNA recombination"/>
    <property type="evidence" value="ECO:0007669"/>
    <property type="project" value="UniProtKB-UniRule"/>
</dbReference>
<dbReference type="Pfam" id="PF13662">
    <property type="entry name" value="Toprim_4"/>
    <property type="match status" value="1"/>
</dbReference>
<evidence type="ECO:0000313" key="9">
    <source>
        <dbReference type="EMBL" id="EKE28566.1"/>
    </source>
</evidence>
<keyword evidence="3 7" id="KW-0863">Zinc-finger</keyword>
<evidence type="ECO:0000256" key="6">
    <source>
        <dbReference type="ARBA" id="ARBA00023204"/>
    </source>
</evidence>
<keyword evidence="5 7" id="KW-0233">DNA recombination</keyword>
<keyword evidence="6 7" id="KW-0234">DNA repair</keyword>
<keyword evidence="4 7" id="KW-0862">Zinc</keyword>
<feature type="domain" description="Toprim" evidence="8">
    <location>
        <begin position="80"/>
        <end position="175"/>
    </location>
</feature>